<organism evidence="1 2">
    <name type="scientific">Ameyamaea chiangmaiensis</name>
    <dbReference type="NCBI Taxonomy" id="442969"/>
    <lineage>
        <taxon>Bacteria</taxon>
        <taxon>Pseudomonadati</taxon>
        <taxon>Pseudomonadota</taxon>
        <taxon>Alphaproteobacteria</taxon>
        <taxon>Acetobacterales</taxon>
        <taxon>Acetobacteraceae</taxon>
        <taxon>Ameyamaea</taxon>
    </lineage>
</organism>
<protein>
    <submittedName>
        <fullName evidence="1">Aldose 1-epimerase family protein</fullName>
    </submittedName>
</protein>
<dbReference type="InterPro" id="IPR008183">
    <property type="entry name" value="Aldose_1/G6P_1-epimerase"/>
</dbReference>
<dbReference type="GO" id="GO:0005975">
    <property type="term" value="P:carbohydrate metabolic process"/>
    <property type="evidence" value="ECO:0007669"/>
    <property type="project" value="InterPro"/>
</dbReference>
<dbReference type="InterPro" id="IPR037481">
    <property type="entry name" value="LacX"/>
</dbReference>
<sequence length="292" mass="32336">MTSHQDHQFGDDILQATVAGHGAELVSLRADGREILWSGGPPWERHSPVLFPIVGKLARDTARIDGQEYLIGQHGFARDRDFVWLTRDETGCELELTDDDATRAMYPRAFRLVIGYRIVSGVLTVRYRVTNPSPSQGLPFSLGTHPAFVWPLSPDTPREAHVITFANPEEASIRRLENGLIQKTPVPSPVVGQRLSLSDDLFVHDALIFDPVHSRTLAYRGGPAVLTMTWDHFAQLGIWTKPGAGFLCLEPWSGHSSPADFDGPFEDKPGVIHLDAGATWQAQWSVRFTTAP</sequence>
<evidence type="ECO:0000313" key="1">
    <source>
        <dbReference type="EMBL" id="NVN41232.1"/>
    </source>
</evidence>
<dbReference type="AlphaFoldDB" id="A0A850PH98"/>
<gene>
    <name evidence="1" type="ORF">HUK82_11760</name>
</gene>
<dbReference type="SUPFAM" id="SSF74650">
    <property type="entry name" value="Galactose mutarotase-like"/>
    <property type="match status" value="1"/>
</dbReference>
<dbReference type="GO" id="GO:0016853">
    <property type="term" value="F:isomerase activity"/>
    <property type="evidence" value="ECO:0007669"/>
    <property type="project" value="InterPro"/>
</dbReference>
<dbReference type="Pfam" id="PF01263">
    <property type="entry name" value="Aldose_epim"/>
    <property type="match status" value="1"/>
</dbReference>
<comment type="caution">
    <text evidence="1">The sequence shown here is derived from an EMBL/GenBank/DDBJ whole genome shotgun (WGS) entry which is preliminary data.</text>
</comment>
<dbReference type="EMBL" id="JABXXR010000103">
    <property type="protein sequence ID" value="NVN41232.1"/>
    <property type="molecule type" value="Genomic_DNA"/>
</dbReference>
<dbReference type="Proteomes" id="UP000585665">
    <property type="component" value="Unassembled WGS sequence"/>
</dbReference>
<dbReference type="GO" id="GO:0030246">
    <property type="term" value="F:carbohydrate binding"/>
    <property type="evidence" value="ECO:0007669"/>
    <property type="project" value="InterPro"/>
</dbReference>
<reference evidence="1 2" key="1">
    <citation type="submission" date="2020-06" db="EMBL/GenBank/DDBJ databases">
        <title>Description of novel acetic acid bacteria.</title>
        <authorList>
            <person name="Sombolestani A."/>
        </authorList>
    </citation>
    <scope>NUCLEOTIDE SEQUENCE [LARGE SCALE GENOMIC DNA]</scope>
    <source>
        <strain evidence="1 2">LMG 27010</strain>
    </source>
</reference>
<evidence type="ECO:0000313" key="2">
    <source>
        <dbReference type="Proteomes" id="UP000585665"/>
    </source>
</evidence>
<keyword evidence="2" id="KW-1185">Reference proteome</keyword>
<dbReference type="RefSeq" id="WP_176614143.1">
    <property type="nucleotide sequence ID" value="NZ_JABXXR010000103.1"/>
</dbReference>
<accession>A0A850PH98</accession>
<proteinExistence type="predicted"/>
<dbReference type="Gene3D" id="2.70.98.10">
    <property type="match status" value="1"/>
</dbReference>
<dbReference type="CDD" id="cd09024">
    <property type="entry name" value="Aldose_epim_lacX"/>
    <property type="match status" value="1"/>
</dbReference>
<name>A0A850PH98_9PROT</name>
<dbReference type="InterPro" id="IPR011013">
    <property type="entry name" value="Gal_mutarotase_sf_dom"/>
</dbReference>
<dbReference type="InterPro" id="IPR014718">
    <property type="entry name" value="GH-type_carb-bd"/>
</dbReference>